<dbReference type="Proteomes" id="UP001295794">
    <property type="component" value="Unassembled WGS sequence"/>
</dbReference>
<reference evidence="1" key="1">
    <citation type="submission" date="2023-11" db="EMBL/GenBank/DDBJ databases">
        <authorList>
            <person name="De Vega J J."/>
            <person name="De Vega J J."/>
        </authorList>
    </citation>
    <scope>NUCLEOTIDE SEQUENCE</scope>
</reference>
<comment type="caution">
    <text evidence="1">The sequence shown here is derived from an EMBL/GenBank/DDBJ whole genome shotgun (WGS) entry which is preliminary data.</text>
</comment>
<proteinExistence type="predicted"/>
<dbReference type="EMBL" id="CAVNYO010000169">
    <property type="protein sequence ID" value="CAK5270913.1"/>
    <property type="molecule type" value="Genomic_DNA"/>
</dbReference>
<dbReference type="AlphaFoldDB" id="A0AAD2H7F9"/>
<keyword evidence="2" id="KW-1185">Reference proteome</keyword>
<evidence type="ECO:0000313" key="1">
    <source>
        <dbReference type="EMBL" id="CAK5270913.1"/>
    </source>
</evidence>
<accession>A0AAD2H7F9</accession>
<name>A0AAD2H7F9_9AGAR</name>
<evidence type="ECO:0000313" key="2">
    <source>
        <dbReference type="Proteomes" id="UP001295794"/>
    </source>
</evidence>
<organism evidence="1 2">
    <name type="scientific">Mycena citricolor</name>
    <dbReference type="NCBI Taxonomy" id="2018698"/>
    <lineage>
        <taxon>Eukaryota</taxon>
        <taxon>Fungi</taxon>
        <taxon>Dikarya</taxon>
        <taxon>Basidiomycota</taxon>
        <taxon>Agaricomycotina</taxon>
        <taxon>Agaricomycetes</taxon>
        <taxon>Agaricomycetidae</taxon>
        <taxon>Agaricales</taxon>
        <taxon>Marasmiineae</taxon>
        <taxon>Mycenaceae</taxon>
        <taxon>Mycena</taxon>
    </lineage>
</organism>
<sequence length="129" mass="14274">EKLPHFLSPNAAAHPMSFTPCHGQVICDAHVTSLCNLSSSLSYFPHHHCTSCLTYAGCLLSLSPSRFSSQRSKIPTLLSSLTNGIYTLPPPRAQTVSSQRLQNIYAYLVSSARLLDKQCRTTFRTYLSK</sequence>
<gene>
    <name evidence="1" type="ORF">MYCIT1_LOCUS15698</name>
</gene>
<protein>
    <submittedName>
        <fullName evidence="1">Uncharacterized protein</fullName>
    </submittedName>
</protein>
<feature type="non-terminal residue" evidence="1">
    <location>
        <position position="1"/>
    </location>
</feature>